<comment type="caution">
    <text evidence="1">The sequence shown here is derived from an EMBL/GenBank/DDBJ whole genome shotgun (WGS) entry which is preliminary data.</text>
</comment>
<protein>
    <recommendedName>
        <fullName evidence="3">Methyltransferase type 11 domain-containing protein</fullName>
    </recommendedName>
</protein>
<dbReference type="Gene3D" id="3.40.50.150">
    <property type="entry name" value="Vaccinia Virus protein VP39"/>
    <property type="match status" value="1"/>
</dbReference>
<proteinExistence type="predicted"/>
<evidence type="ECO:0000313" key="2">
    <source>
        <dbReference type="Proteomes" id="UP000020766"/>
    </source>
</evidence>
<sequence length="170" mass="19540">MQLHVGCASKRLEGYINIDCRATSATDLVAPAWNIPQIATGSVSRIYSRHMLEHLDPDDARKTLKHWLQLLHPNGELNIIVPDIEFHAQQLLGLKSSKFPNQEQHAFAAFWGWRDVDRGGDKEDAHRWGYVQRTLFEELQNAGFTQIERLHSGIDTEPWHLNVSARRPRD</sequence>
<name>A0A014NLL0_9BURK</name>
<accession>A0A014NLL0</accession>
<dbReference type="PATRIC" id="fig|1457173.3.peg.1748"/>
<dbReference type="Pfam" id="PF13489">
    <property type="entry name" value="Methyltransf_23"/>
    <property type="match status" value="1"/>
</dbReference>
<dbReference type="Proteomes" id="UP000020766">
    <property type="component" value="Unassembled WGS sequence"/>
</dbReference>
<keyword evidence="2" id="KW-1185">Reference proteome</keyword>
<gene>
    <name evidence="1" type="ORF">AX13_17500</name>
</gene>
<dbReference type="SUPFAM" id="SSF53335">
    <property type="entry name" value="S-adenosyl-L-methionine-dependent methyltransferases"/>
    <property type="match status" value="1"/>
</dbReference>
<reference evidence="1 2" key="1">
    <citation type="submission" date="2014-01" db="EMBL/GenBank/DDBJ databases">
        <title>Interspecies Systems Biology Uncovers Metabolites Affecting C. elegans Gene Expression and Life History Traits.</title>
        <authorList>
            <person name="Watson E."/>
            <person name="Macneil L.T."/>
            <person name="Ritter A.D."/>
            <person name="Yilmaz L.S."/>
            <person name="Rosebrock A.P."/>
            <person name="Caudy A.A."/>
            <person name="Walhout A.J."/>
        </authorList>
    </citation>
    <scope>NUCLEOTIDE SEQUENCE [LARGE SCALE GENOMIC DNA]</scope>
    <source>
        <strain evidence="1 2">DA1877</strain>
    </source>
</reference>
<dbReference type="EMBL" id="JBOK01000008">
    <property type="protein sequence ID" value="EXU80363.1"/>
    <property type="molecule type" value="Genomic_DNA"/>
</dbReference>
<dbReference type="AlphaFoldDB" id="A0A014NLL0"/>
<organism evidence="1 2">
    <name type="scientific">Comamonas aquatica DA1877</name>
    <dbReference type="NCBI Taxonomy" id="1457173"/>
    <lineage>
        <taxon>Bacteria</taxon>
        <taxon>Pseudomonadati</taxon>
        <taxon>Pseudomonadota</taxon>
        <taxon>Betaproteobacteria</taxon>
        <taxon>Burkholderiales</taxon>
        <taxon>Comamonadaceae</taxon>
        <taxon>Comamonas</taxon>
    </lineage>
</organism>
<evidence type="ECO:0000313" key="1">
    <source>
        <dbReference type="EMBL" id="EXU80363.1"/>
    </source>
</evidence>
<evidence type="ECO:0008006" key="3">
    <source>
        <dbReference type="Google" id="ProtNLM"/>
    </source>
</evidence>
<dbReference type="InterPro" id="IPR029063">
    <property type="entry name" value="SAM-dependent_MTases_sf"/>
</dbReference>